<protein>
    <submittedName>
        <fullName evidence="2">Uncharacterized protein</fullName>
    </submittedName>
</protein>
<comment type="caution">
    <text evidence="2">The sequence shown here is derived from an EMBL/GenBank/DDBJ whole genome shotgun (WGS) entry which is preliminary data.</text>
</comment>
<feature type="region of interest" description="Disordered" evidence="1">
    <location>
        <begin position="223"/>
        <end position="252"/>
    </location>
</feature>
<evidence type="ECO:0000313" key="3">
    <source>
        <dbReference type="Proteomes" id="UP001163828"/>
    </source>
</evidence>
<reference evidence="2" key="1">
    <citation type="submission" date="2022-08" db="EMBL/GenBank/DDBJ databases">
        <authorList>
            <consortium name="DOE Joint Genome Institute"/>
            <person name="Min B."/>
            <person name="Riley R."/>
            <person name="Sierra-Patev S."/>
            <person name="Naranjo-Ortiz M."/>
            <person name="Looney B."/>
            <person name="Konkel Z."/>
            <person name="Slot J.C."/>
            <person name="Sakamoto Y."/>
            <person name="Steenwyk J.L."/>
            <person name="Rokas A."/>
            <person name="Carro J."/>
            <person name="Camarero S."/>
            <person name="Ferreira P."/>
            <person name="Molpeceres G."/>
            <person name="Ruiz-Duenas F.J."/>
            <person name="Serrano A."/>
            <person name="Henrissat B."/>
            <person name="Drula E."/>
            <person name="Hughes K.W."/>
            <person name="Mata J.L."/>
            <person name="Ishikawa N.K."/>
            <person name="Vargas-Isla R."/>
            <person name="Ushijima S."/>
            <person name="Smith C.A."/>
            <person name="Ahrendt S."/>
            <person name="Andreopoulos W."/>
            <person name="He G."/>
            <person name="Labutti K."/>
            <person name="Lipzen A."/>
            <person name="Ng V."/>
            <person name="Sandor L."/>
            <person name="Barry K."/>
            <person name="Martinez A.T."/>
            <person name="Xiao Y."/>
            <person name="Gibbons J.G."/>
            <person name="Terashima K."/>
            <person name="Hibbett D.S."/>
            <person name="Grigoriev I.V."/>
        </authorList>
    </citation>
    <scope>NUCLEOTIDE SEQUENCE</scope>
    <source>
        <strain evidence="2">TFB10827</strain>
    </source>
</reference>
<organism evidence="2 3">
    <name type="scientific">Lentinula boryana</name>
    <dbReference type="NCBI Taxonomy" id="40481"/>
    <lineage>
        <taxon>Eukaryota</taxon>
        <taxon>Fungi</taxon>
        <taxon>Dikarya</taxon>
        <taxon>Basidiomycota</taxon>
        <taxon>Agaricomycotina</taxon>
        <taxon>Agaricomycetes</taxon>
        <taxon>Agaricomycetidae</taxon>
        <taxon>Agaricales</taxon>
        <taxon>Marasmiineae</taxon>
        <taxon>Omphalotaceae</taxon>
        <taxon>Lentinula</taxon>
    </lineage>
</organism>
<accession>A0ABQ8Q1X1</accession>
<name>A0ABQ8Q1X1_9AGAR</name>
<dbReference type="Proteomes" id="UP001163828">
    <property type="component" value="Unassembled WGS sequence"/>
</dbReference>
<dbReference type="EMBL" id="MU790852">
    <property type="protein sequence ID" value="KAJ3992479.1"/>
    <property type="molecule type" value="Genomic_DNA"/>
</dbReference>
<sequence length="252" mass="28551">MPENEVFPVTVLQIQILHCLKTVIKHLFSLRSLEFIIRKAEAGTMEACTRAKQDHLLKPFHRDRTFSADHFPSSLNVVNDSEQGPDPGDLHLFSELGGQEELPQLDLEGQEEFYEEMTNSDTPVERVMHSLGMVWAWYLAVVSLFKESRLDLSGKAVELARVQYKPFRAFDYNSQDLQERILPGIFPGITWTEEATKELIQGTWTVKVHAETSLMGLASSRIQVGSHSQASHNEKRSKKDEYVGGVSPQILV</sequence>
<gene>
    <name evidence="2" type="ORF">F5050DRAFT_1856256</name>
</gene>
<feature type="compositionally biased region" description="Basic and acidic residues" evidence="1">
    <location>
        <begin position="232"/>
        <end position="242"/>
    </location>
</feature>
<keyword evidence="3" id="KW-1185">Reference proteome</keyword>
<evidence type="ECO:0000313" key="2">
    <source>
        <dbReference type="EMBL" id="KAJ3992479.1"/>
    </source>
</evidence>
<proteinExistence type="predicted"/>
<evidence type="ECO:0000256" key="1">
    <source>
        <dbReference type="SAM" id="MobiDB-lite"/>
    </source>
</evidence>